<evidence type="ECO:0000313" key="4">
    <source>
        <dbReference type="Proteomes" id="UP000178129"/>
    </source>
</evidence>
<dbReference type="EMBL" id="FJUW01000036">
    <property type="protein sequence ID" value="CZT05775.1"/>
    <property type="molecule type" value="Genomic_DNA"/>
</dbReference>
<feature type="compositionally biased region" description="Low complexity" evidence="1">
    <location>
        <begin position="1"/>
        <end position="11"/>
    </location>
</feature>
<dbReference type="InterPro" id="IPR019622">
    <property type="entry name" value="Rrn9_dom"/>
</dbReference>
<feature type="region of interest" description="Disordered" evidence="1">
    <location>
        <begin position="582"/>
        <end position="647"/>
    </location>
</feature>
<feature type="region of interest" description="Disordered" evidence="1">
    <location>
        <begin position="86"/>
        <end position="112"/>
    </location>
</feature>
<feature type="region of interest" description="Disordered" evidence="1">
    <location>
        <begin position="151"/>
        <end position="225"/>
    </location>
</feature>
<evidence type="ECO:0000256" key="1">
    <source>
        <dbReference type="SAM" id="MobiDB-lite"/>
    </source>
</evidence>
<feature type="region of interest" description="Disordered" evidence="1">
    <location>
        <begin position="1"/>
        <end position="30"/>
    </location>
</feature>
<dbReference type="AlphaFoldDB" id="A0A1E1L5M7"/>
<feature type="compositionally biased region" description="Basic and acidic residues" evidence="1">
    <location>
        <begin position="151"/>
        <end position="180"/>
    </location>
</feature>
<organism evidence="3 4">
    <name type="scientific">Rhynchosporium graminicola</name>
    <dbReference type="NCBI Taxonomy" id="2792576"/>
    <lineage>
        <taxon>Eukaryota</taxon>
        <taxon>Fungi</taxon>
        <taxon>Dikarya</taxon>
        <taxon>Ascomycota</taxon>
        <taxon>Pezizomycotina</taxon>
        <taxon>Leotiomycetes</taxon>
        <taxon>Helotiales</taxon>
        <taxon>Ploettnerulaceae</taxon>
        <taxon>Rhynchosporium</taxon>
    </lineage>
</organism>
<keyword evidence="4" id="KW-1185">Reference proteome</keyword>
<dbReference type="InParanoid" id="A0A1E1L5M7"/>
<feature type="compositionally biased region" description="Basic and acidic residues" evidence="1">
    <location>
        <begin position="491"/>
        <end position="501"/>
    </location>
</feature>
<sequence length="647" mass="72226">MSNSNDTSSDSESVDETTRPNRWTGPPSSWLLLTEEERGLATSLDTLRNADLSIHLFNAHALKRHAREFDGGVNLETEFPGVPPEDRTFRPAKGWTAWPLSPEDVPRTGEEIGPRKSFEEYTYRANEDGAPSRELEDVLMGVTLKFAKERFMARQEAPPQKDYREEGKSKGKDKAKHTIEEDLDDTGSEYHNSSDEGSVDEEEQVTRSNEAKPYLKPVVSADDEHSRQLLLPSVRHTLSKLDDILIALHHARKTCHRYSHSEAETTDDEFVADTNFSEQGRTSPEKRTRGRPRKFANLPSRAKARLDHEPDPEIDDGGAGGVLSKKSPHAGRPKKTYYHLEGETEQDYLIRVARLQKKPIPSFAPAASPPPTKSPSRGRSRSRSLPARRATSEELRDRRKKKLALRDWSEVLGTAALVGVFDKEVVERATRRCADLFGEGMILRGMNEVPFGEKGQDEIVRYVPDLVPAIDSHILGTSSSESQDSDTDSNSESKSEGEAKVKPGLRTTSHISRQAVFCPIPACPRRIQGFRDVRAMKRHLERGHGIARDDVGEWIVPSDEDMEGAVHRDGFLRPVKKVRVSRGSYGMPAKKAKKRNERETEDSGDWEDDGLEDGQESGERDAADDSDLGGEEEGEEDGTESDDISSG</sequence>
<name>A0A1E1L5M7_9HELO</name>
<feature type="domain" description="Rrn9" evidence="2">
    <location>
        <begin position="44"/>
        <end position="112"/>
    </location>
</feature>
<dbReference type="Proteomes" id="UP000178129">
    <property type="component" value="Unassembled WGS sequence"/>
</dbReference>
<dbReference type="STRING" id="914237.A0A1E1L5M7"/>
<feature type="region of interest" description="Disordered" evidence="1">
    <location>
        <begin position="474"/>
        <end position="506"/>
    </location>
</feature>
<proteinExistence type="predicted"/>
<gene>
    <name evidence="3" type="ORF">RCO7_03931</name>
</gene>
<accession>A0A1E1L5M7</accession>
<evidence type="ECO:0000313" key="3">
    <source>
        <dbReference type="EMBL" id="CZT05775.1"/>
    </source>
</evidence>
<feature type="region of interest" description="Disordered" evidence="1">
    <location>
        <begin position="258"/>
        <end position="339"/>
    </location>
</feature>
<feature type="compositionally biased region" description="Acidic residues" evidence="1">
    <location>
        <begin position="624"/>
        <end position="647"/>
    </location>
</feature>
<comment type="caution">
    <text evidence="3">The sequence shown here is derived from an EMBL/GenBank/DDBJ whole genome shotgun (WGS) entry which is preliminary data.</text>
</comment>
<feature type="compositionally biased region" description="Basic residues" evidence="1">
    <location>
        <begin position="326"/>
        <end position="337"/>
    </location>
</feature>
<dbReference type="Pfam" id="PF10680">
    <property type="entry name" value="RRN9"/>
    <property type="match status" value="1"/>
</dbReference>
<reference evidence="4" key="1">
    <citation type="submission" date="2016-03" db="EMBL/GenBank/DDBJ databases">
        <authorList>
            <person name="Ploux O."/>
        </authorList>
    </citation>
    <scope>NUCLEOTIDE SEQUENCE [LARGE SCALE GENOMIC DNA]</scope>
    <source>
        <strain evidence="4">UK7</strain>
    </source>
</reference>
<feature type="region of interest" description="Disordered" evidence="1">
    <location>
        <begin position="360"/>
        <end position="400"/>
    </location>
</feature>
<feature type="compositionally biased region" description="Acidic residues" evidence="1">
    <location>
        <begin position="599"/>
        <end position="616"/>
    </location>
</feature>
<evidence type="ECO:0000259" key="2">
    <source>
        <dbReference type="Pfam" id="PF10680"/>
    </source>
</evidence>
<protein>
    <recommendedName>
        <fullName evidence="2">Rrn9 domain-containing protein</fullName>
    </recommendedName>
</protein>